<dbReference type="AlphaFoldDB" id="A0A3S1B365"/>
<comment type="caution">
    <text evidence="2">The sequence shown here is derived from an EMBL/GenBank/DDBJ whole genome shotgun (WGS) entry which is preliminary data.</text>
</comment>
<accession>A0A3S1B365</accession>
<feature type="non-terminal residue" evidence="2">
    <location>
        <position position="1"/>
    </location>
</feature>
<reference evidence="2 3" key="1">
    <citation type="submission" date="2019-01" db="EMBL/GenBank/DDBJ databases">
        <title>A draft genome assembly of the solar-powered sea slug Elysia chlorotica.</title>
        <authorList>
            <person name="Cai H."/>
            <person name="Li Q."/>
            <person name="Fang X."/>
            <person name="Li J."/>
            <person name="Curtis N.E."/>
            <person name="Altenburger A."/>
            <person name="Shibata T."/>
            <person name="Feng M."/>
            <person name="Maeda T."/>
            <person name="Schwartz J.A."/>
            <person name="Shigenobu S."/>
            <person name="Lundholm N."/>
            <person name="Nishiyama T."/>
            <person name="Yang H."/>
            <person name="Hasebe M."/>
            <person name="Li S."/>
            <person name="Pierce S.K."/>
            <person name="Wang J."/>
        </authorList>
    </citation>
    <scope>NUCLEOTIDE SEQUENCE [LARGE SCALE GENOMIC DNA]</scope>
    <source>
        <strain evidence="2">EC2010</strain>
        <tissue evidence="2">Whole organism of an adult</tissue>
    </source>
</reference>
<protein>
    <submittedName>
        <fullName evidence="2">Uncharacterized protein</fullName>
    </submittedName>
</protein>
<evidence type="ECO:0000256" key="1">
    <source>
        <dbReference type="SAM" id="MobiDB-lite"/>
    </source>
</evidence>
<dbReference type="Proteomes" id="UP000271974">
    <property type="component" value="Unassembled WGS sequence"/>
</dbReference>
<feature type="region of interest" description="Disordered" evidence="1">
    <location>
        <begin position="74"/>
        <end position="98"/>
    </location>
</feature>
<keyword evidence="3" id="KW-1185">Reference proteome</keyword>
<evidence type="ECO:0000313" key="3">
    <source>
        <dbReference type="Proteomes" id="UP000271974"/>
    </source>
</evidence>
<organism evidence="2 3">
    <name type="scientific">Elysia chlorotica</name>
    <name type="common">Eastern emerald elysia</name>
    <name type="synonym">Sea slug</name>
    <dbReference type="NCBI Taxonomy" id="188477"/>
    <lineage>
        <taxon>Eukaryota</taxon>
        <taxon>Metazoa</taxon>
        <taxon>Spiralia</taxon>
        <taxon>Lophotrochozoa</taxon>
        <taxon>Mollusca</taxon>
        <taxon>Gastropoda</taxon>
        <taxon>Heterobranchia</taxon>
        <taxon>Euthyneura</taxon>
        <taxon>Panpulmonata</taxon>
        <taxon>Sacoglossa</taxon>
        <taxon>Placobranchoidea</taxon>
        <taxon>Plakobranchidae</taxon>
        <taxon>Elysia</taxon>
    </lineage>
</organism>
<name>A0A3S1B365_ELYCH</name>
<dbReference type="EMBL" id="RQTK01001327">
    <property type="protein sequence ID" value="RUS70825.1"/>
    <property type="molecule type" value="Genomic_DNA"/>
</dbReference>
<feature type="non-terminal residue" evidence="2">
    <location>
        <position position="120"/>
    </location>
</feature>
<sequence>ADVFGGVNLEGLELGDGFLEGTDFSHHAHYFVCLLTLDVKLTGGGEERTCLHRKLELGGPEHEELPPGLLQQQDLVSERQSRERGHRLGPLDRHEQQARSRLADRLGVVGVAQEQLVRVL</sequence>
<evidence type="ECO:0000313" key="2">
    <source>
        <dbReference type="EMBL" id="RUS70825.1"/>
    </source>
</evidence>
<feature type="compositionally biased region" description="Basic and acidic residues" evidence="1">
    <location>
        <begin position="89"/>
        <end position="98"/>
    </location>
</feature>
<gene>
    <name evidence="2" type="ORF">EGW08_021417</name>
</gene>
<proteinExistence type="predicted"/>